<dbReference type="InterPro" id="IPR002885">
    <property type="entry name" value="PPR_rpt"/>
</dbReference>
<dbReference type="GO" id="GO:0003723">
    <property type="term" value="F:RNA binding"/>
    <property type="evidence" value="ECO:0007669"/>
    <property type="project" value="InterPro"/>
</dbReference>
<comment type="similarity">
    <text evidence="1">Belongs to the PPR family. PCMP-H subfamily.</text>
</comment>
<name>A0A6A2ZPF6_HIBSY</name>
<keyword evidence="2" id="KW-0677">Repeat</keyword>
<dbReference type="Gene3D" id="1.25.40.10">
    <property type="entry name" value="Tetratricopeptide repeat domain"/>
    <property type="match status" value="1"/>
</dbReference>
<dbReference type="Pfam" id="PF20430">
    <property type="entry name" value="Eplus_motif"/>
    <property type="match status" value="1"/>
</dbReference>
<dbReference type="PANTHER" id="PTHR47926">
    <property type="entry name" value="PENTATRICOPEPTIDE REPEAT-CONTAINING PROTEIN"/>
    <property type="match status" value="1"/>
</dbReference>
<dbReference type="PANTHER" id="PTHR47926:SF508">
    <property type="entry name" value="PENTATRICOPEPTIDE REPEAT-CONTAINING PROTEIN"/>
    <property type="match status" value="1"/>
</dbReference>
<dbReference type="InterPro" id="IPR011990">
    <property type="entry name" value="TPR-like_helical_dom_sf"/>
</dbReference>
<evidence type="ECO:0000313" key="5">
    <source>
        <dbReference type="Proteomes" id="UP000436088"/>
    </source>
</evidence>
<dbReference type="AlphaFoldDB" id="A0A6A2ZPF6"/>
<sequence>MLEQALVLPDKHTFPFVLKGCDYLSAFSEGKQFGKFSSALNLFREMWKTFDPDGYTLQSVISACAGLGALSLGAWVHAYLLKRISSADGEFQTELDHFHRSSECLYCDMMVTDYKIKPALEHYGCLVDLLARAGFIDEALDLVSTMPLRPDAVIWRSLLDACCKKSGSIELSEELAKQVVESGGGNGVYVLLTRVYASACRSIEINGVTHKLFAGDTSHPQTKEIYHVLEVIDEKLESVGYSPDYPQAPMIVEHNETRQHSLRLHSERLAIALRLLKLQPGMPLRIFKNLKGAFGSRNIRLSVRIGLPECNIT</sequence>
<protein>
    <submittedName>
        <fullName evidence="4">Pentatricopeptide repeat-containing protein</fullName>
    </submittedName>
</protein>
<dbReference type="GO" id="GO:0009451">
    <property type="term" value="P:RNA modification"/>
    <property type="evidence" value="ECO:0007669"/>
    <property type="project" value="InterPro"/>
</dbReference>
<accession>A0A6A2ZPF6</accession>
<evidence type="ECO:0000313" key="4">
    <source>
        <dbReference type="EMBL" id="KAE8692785.1"/>
    </source>
</evidence>
<organism evidence="4 5">
    <name type="scientific">Hibiscus syriacus</name>
    <name type="common">Rose of Sharon</name>
    <dbReference type="NCBI Taxonomy" id="106335"/>
    <lineage>
        <taxon>Eukaryota</taxon>
        <taxon>Viridiplantae</taxon>
        <taxon>Streptophyta</taxon>
        <taxon>Embryophyta</taxon>
        <taxon>Tracheophyta</taxon>
        <taxon>Spermatophyta</taxon>
        <taxon>Magnoliopsida</taxon>
        <taxon>eudicotyledons</taxon>
        <taxon>Gunneridae</taxon>
        <taxon>Pentapetalae</taxon>
        <taxon>rosids</taxon>
        <taxon>malvids</taxon>
        <taxon>Malvales</taxon>
        <taxon>Malvaceae</taxon>
        <taxon>Malvoideae</taxon>
        <taxon>Hibiscus</taxon>
    </lineage>
</organism>
<dbReference type="Proteomes" id="UP000436088">
    <property type="component" value="Unassembled WGS sequence"/>
</dbReference>
<dbReference type="EMBL" id="VEPZ02001131">
    <property type="protein sequence ID" value="KAE8692785.1"/>
    <property type="molecule type" value="Genomic_DNA"/>
</dbReference>
<reference evidence="4" key="1">
    <citation type="submission" date="2019-09" db="EMBL/GenBank/DDBJ databases">
        <title>Draft genome information of white flower Hibiscus syriacus.</title>
        <authorList>
            <person name="Kim Y.-M."/>
        </authorList>
    </citation>
    <scope>NUCLEOTIDE SEQUENCE [LARGE SCALE GENOMIC DNA]</scope>
    <source>
        <strain evidence="4">YM2019G1</strain>
    </source>
</reference>
<gene>
    <name evidence="4" type="ORF">F3Y22_tig00110831pilonHSYRG00782</name>
</gene>
<keyword evidence="5" id="KW-1185">Reference proteome</keyword>
<feature type="domain" description="DYW" evidence="3">
    <location>
        <begin position="240"/>
        <end position="291"/>
    </location>
</feature>
<dbReference type="GO" id="GO:0008270">
    <property type="term" value="F:zinc ion binding"/>
    <property type="evidence" value="ECO:0007669"/>
    <property type="project" value="InterPro"/>
</dbReference>
<dbReference type="Pfam" id="PF01535">
    <property type="entry name" value="PPR"/>
    <property type="match status" value="1"/>
</dbReference>
<proteinExistence type="inferred from homology"/>
<evidence type="ECO:0000256" key="2">
    <source>
        <dbReference type="ARBA" id="ARBA00022737"/>
    </source>
</evidence>
<dbReference type="Pfam" id="PF14432">
    <property type="entry name" value="DYW_deaminase"/>
    <property type="match status" value="1"/>
</dbReference>
<dbReference type="InterPro" id="IPR046849">
    <property type="entry name" value="E2_motif"/>
</dbReference>
<comment type="caution">
    <text evidence="4">The sequence shown here is derived from an EMBL/GenBank/DDBJ whole genome shotgun (WGS) entry which is preliminary data.</text>
</comment>
<evidence type="ECO:0000256" key="1">
    <source>
        <dbReference type="ARBA" id="ARBA00006643"/>
    </source>
</evidence>
<dbReference type="InterPro" id="IPR046960">
    <property type="entry name" value="PPR_At4g14850-like_plant"/>
</dbReference>
<dbReference type="InterPro" id="IPR032867">
    <property type="entry name" value="DYW_dom"/>
</dbReference>
<evidence type="ECO:0000259" key="3">
    <source>
        <dbReference type="Pfam" id="PF14432"/>
    </source>
</evidence>